<reference evidence="5" key="3">
    <citation type="journal article" date="2014" name="Genetics">
        <title>Maintaining two mating types: Structure of the mating type locus and its role in heterokaryosis in Podospora anserina.</title>
        <authorList>
            <person name="Grognet P."/>
            <person name="Bidard F."/>
            <person name="Kuchly C."/>
            <person name="Tong L.C.H."/>
            <person name="Coppin E."/>
            <person name="Benkhali J.A."/>
            <person name="Couloux A."/>
            <person name="Wincker P."/>
            <person name="Debuchy R."/>
            <person name="Silar P."/>
        </authorList>
    </citation>
    <scope>GENOME REANNOTATION</scope>
    <source>
        <strain evidence="5">S / ATCC MYA-4624 / DSM 980 / FGSC 10383</strain>
    </source>
</reference>
<dbReference type="EMBL" id="CU633897">
    <property type="protein sequence ID" value="CAP67120.1"/>
    <property type="molecule type" value="Genomic_DNA"/>
</dbReference>
<feature type="region of interest" description="Disordered" evidence="1">
    <location>
        <begin position="263"/>
        <end position="298"/>
    </location>
</feature>
<keyword evidence="5" id="KW-1185">Reference proteome</keyword>
<evidence type="ECO:0000313" key="3">
    <source>
        <dbReference type="EMBL" id="CAP67120.1"/>
    </source>
</evidence>
<protein>
    <submittedName>
        <fullName evidence="3">Podospora anserina S mat+ genomic DNA chromosome 1, supercontig 6</fullName>
    </submittedName>
</protein>
<feature type="compositionally biased region" description="Gly residues" evidence="1">
    <location>
        <begin position="342"/>
        <end position="366"/>
    </location>
</feature>
<dbReference type="Pfam" id="PF16010">
    <property type="entry name" value="CDH-cyt"/>
    <property type="match status" value="1"/>
</dbReference>
<feature type="compositionally biased region" description="Low complexity" evidence="1">
    <location>
        <begin position="263"/>
        <end position="295"/>
    </location>
</feature>
<dbReference type="AlphaFoldDB" id="B2ARV0"/>
<organism evidence="3">
    <name type="scientific">Podospora anserina (strain S / ATCC MYA-4624 / DSM 980 / FGSC 10383)</name>
    <name type="common">Pleurage anserina</name>
    <dbReference type="NCBI Taxonomy" id="515849"/>
    <lineage>
        <taxon>Eukaryota</taxon>
        <taxon>Fungi</taxon>
        <taxon>Dikarya</taxon>
        <taxon>Ascomycota</taxon>
        <taxon>Pezizomycotina</taxon>
        <taxon>Sordariomycetes</taxon>
        <taxon>Sordariomycetidae</taxon>
        <taxon>Sordariales</taxon>
        <taxon>Podosporaceae</taxon>
        <taxon>Podospora</taxon>
        <taxon>Podospora anserina</taxon>
    </lineage>
</organism>
<dbReference type="VEuPathDB" id="FungiDB:PODANS_1_21410"/>
<feature type="compositionally biased region" description="Low complexity" evidence="1">
    <location>
        <begin position="332"/>
        <end position="341"/>
    </location>
</feature>
<dbReference type="GeneID" id="6190950"/>
<dbReference type="PANTHER" id="PTHR47797">
    <property type="entry name" value="DEHYDROGENASE, PUTATIVE (AFU_ORTHOLOGUE AFUA_8G05805)-RELATED"/>
    <property type="match status" value="1"/>
</dbReference>
<dbReference type="STRING" id="515849.B2ARV0"/>
<dbReference type="Gene3D" id="2.60.40.1210">
    <property type="entry name" value="Cellobiose dehydrogenase, cytochrome domain"/>
    <property type="match status" value="1"/>
</dbReference>
<dbReference type="PANTHER" id="PTHR47797:SF5">
    <property type="entry name" value="CELLOBIOSE DEHYDROGENASE CYTOCHROME DOMAIN-CONTAINING PROTEIN"/>
    <property type="match status" value="1"/>
</dbReference>
<evidence type="ECO:0000256" key="1">
    <source>
        <dbReference type="SAM" id="MobiDB-lite"/>
    </source>
</evidence>
<dbReference type="eggNOG" id="ENOG502SYC2">
    <property type="taxonomic scope" value="Eukaryota"/>
</dbReference>
<reference evidence="3 5" key="1">
    <citation type="journal article" date="2008" name="Genome Biol.">
        <title>The genome sequence of the model ascomycete fungus Podospora anserina.</title>
        <authorList>
            <person name="Espagne E."/>
            <person name="Lespinet O."/>
            <person name="Malagnac F."/>
            <person name="Da Silva C."/>
            <person name="Jaillon O."/>
            <person name="Porcel B.M."/>
            <person name="Couloux A."/>
            <person name="Aury J.-M."/>
            <person name="Segurens B."/>
            <person name="Poulain J."/>
            <person name="Anthouard V."/>
            <person name="Grossetete S."/>
            <person name="Khalili H."/>
            <person name="Coppin E."/>
            <person name="Dequard-Chablat M."/>
            <person name="Picard M."/>
            <person name="Contamine V."/>
            <person name="Arnaise S."/>
            <person name="Bourdais A."/>
            <person name="Berteaux-Lecellier V."/>
            <person name="Gautheret D."/>
            <person name="de Vries R.P."/>
            <person name="Battaglia E."/>
            <person name="Coutinho P.M."/>
            <person name="Danchin E.G.J."/>
            <person name="Henrissat B."/>
            <person name="El Khoury R."/>
            <person name="Sainsard-Chanet A."/>
            <person name="Boivin A."/>
            <person name="Pinan-Lucarre B."/>
            <person name="Sellem C.H."/>
            <person name="Debuchy R."/>
            <person name="Wincker P."/>
            <person name="Weissenbach J."/>
            <person name="Silar P."/>
        </authorList>
    </citation>
    <scope>NUCLEOTIDE SEQUENCE [LARGE SCALE GENOMIC DNA]</scope>
    <source>
        <strain evidence="5">S / ATCC MYA-4624 / DSM 980 / FGSC 10383</strain>
        <strain evidence="3">S mat+</strain>
    </source>
</reference>
<dbReference type="OrthoDB" id="413885at2759"/>
<dbReference type="HOGENOM" id="CLU_725872_0_0_1"/>
<evidence type="ECO:0000259" key="2">
    <source>
        <dbReference type="Pfam" id="PF16010"/>
    </source>
</evidence>
<feature type="domain" description="Cellobiose dehydrogenase-like cytochrome" evidence="2">
    <location>
        <begin position="46"/>
        <end position="213"/>
    </location>
</feature>
<reference evidence="3" key="2">
    <citation type="submission" date="2008-07" db="EMBL/GenBank/DDBJ databases">
        <authorList>
            <person name="Genoscope - CEA"/>
        </authorList>
    </citation>
    <scope>NUCLEOTIDE SEQUENCE</scope>
    <source>
        <strain evidence="3">S mat+</strain>
    </source>
</reference>
<dbReference type="RefSeq" id="XP_001906452.1">
    <property type="nucleotide sequence ID" value="XM_001906417.1"/>
</dbReference>
<dbReference type="SUPFAM" id="SSF49344">
    <property type="entry name" value="CBD9-like"/>
    <property type="match status" value="1"/>
</dbReference>
<name>B2ARV0_PODAN</name>
<dbReference type="CDD" id="cd09630">
    <property type="entry name" value="CDH_like_cytochrome"/>
    <property type="match status" value="1"/>
</dbReference>
<dbReference type="EMBL" id="FO904936">
    <property type="protein sequence ID" value="CDP24536.1"/>
    <property type="molecule type" value="Genomic_DNA"/>
</dbReference>
<dbReference type="KEGG" id="pan:PODANSg3482"/>
<proteinExistence type="predicted"/>
<accession>B2ARV0</accession>
<sequence length="381" mass="39460">MLFVICSLLQDSAKMGLKQTAIFALGVAQAWTASATNNKRQATTKYCPGNTQICFSEFKVPTHDVIYRIAIPDVAAAPFDVLLQIVAPVSKAGWAGIAWGGKMATNPLTVAWPNGNTAVVSSRWSTNVPGAYAGATYTVLPTTNTNETHWQLDVLCRGCSEWAGGSLDPNGVNTLAWAKNARVVNTATSNTSSFGIHDGRGAWSHDFSQARIPKGVFDAVAYDLENPPVSSSSAASSASFSTSLTSSSSAAVVSTSVVVLPRPSTTSTTVTVAPSTISSSTSKAALTSSSSTTPAGPQTTYVFITTRISQLPPRPTTPSPSIVTVTVTVRPTPTTTQVTPPWGGGGGGGGPPWGKGKGGGGGWGKGWGRRRLAARPVEEEE</sequence>
<evidence type="ECO:0000313" key="4">
    <source>
        <dbReference type="EMBL" id="CDP24536.1"/>
    </source>
</evidence>
<feature type="region of interest" description="Disordered" evidence="1">
    <location>
        <begin position="332"/>
        <end position="381"/>
    </location>
</feature>
<dbReference type="InterPro" id="IPR015920">
    <property type="entry name" value="Cellobiose_DH-like_cyt"/>
</dbReference>
<evidence type="ECO:0000313" key="5">
    <source>
        <dbReference type="Proteomes" id="UP000001197"/>
    </source>
</evidence>
<gene>
    <name evidence="3" type="ORF">PODANS_1_21410</name>
</gene>
<reference evidence="4" key="4">
    <citation type="submission" date="2015-04" db="EMBL/GenBank/DDBJ databases">
        <title>Maintaining two mating types: Structure of the mating type locus and its role in heterokaryosis in Podospora anserina.</title>
        <authorList>
            <person name="Grognet P."/>
            <person name="Bidard F."/>
            <person name="Kuchly C."/>
            <person name="Chan Ho Tong L."/>
            <person name="Coppin E."/>
            <person name="Ait Benkhali J."/>
            <person name="Couloux A."/>
            <person name="Wincker P."/>
            <person name="Debuchy R."/>
            <person name="Silar P."/>
        </authorList>
    </citation>
    <scope>NUCLEOTIDE SEQUENCE</scope>
</reference>
<dbReference type="Proteomes" id="UP000001197">
    <property type="component" value="Chromosome 1"/>
</dbReference>